<accession>H2IUE6</accession>
<dbReference type="PANTHER" id="PTHR46401">
    <property type="entry name" value="GLYCOSYLTRANSFERASE WBBK-RELATED"/>
    <property type="match status" value="1"/>
</dbReference>
<dbReference type="RefSeq" id="WP_014333796.1">
    <property type="nucleotide sequence ID" value="NC_016818.1"/>
</dbReference>
<sequence>MKERDPKLYIDCTSTFRSGLNTGVQRVVRALIGEAKTFSEITQLDCIPICYQFNGFYTLEDAQKITLDTVSDFVALEFNFRDIYLCPDAFWSYGMTSWYDYFRDHGVSIATVVYDLIPIVNPEFSDPTARHEFESALVDVVRKSDLLFTISQSTRKDLIEYCSSKGEIFDSERCQVIPLAPALQAARSDIDSERLPDGLFFLMVGTVEPRRGYIEAISEYQTYLASGGNSSLLIIGKEGGASEEVTEFISHAGNKVIWLTDASDAELMAAYQHAVAVICPSKSEGYGMSVSEGLAYNGLVLANRLPVFGEFAGSSPYYFEIERSGDLARLLTDTPHLKRQDKLSDMGTWKNTATVLASELVSISKSHGRHKAIELRKNSEEAIRWAYWLLFDRKCSPEETSNWLKFENIQDMFEALRFESRNLTSPVSKEAIRWIQLIINGRDSVDNQEMEYWLEFGKIQDMIEAVKYENMNLTSTLSKDAIRWIQLIINERDSVDDEEISYWRSQSKSISGLRHKILEEHFRPEAPLSKLFVRWAFVAYLGELDPKPDELNAWFESAGTNGEFLTKLKLTKSNIQ</sequence>
<name>H2IUE6_RAHAC</name>
<dbReference type="PATRIC" id="fig|745277.3.peg.581"/>
<evidence type="ECO:0000313" key="3">
    <source>
        <dbReference type="Proteomes" id="UP000009010"/>
    </source>
</evidence>
<protein>
    <submittedName>
        <fullName evidence="2">Glycosyltransferase</fullName>
    </submittedName>
</protein>
<dbReference type="STRING" id="745277.Rahaq2_0613"/>
<proteinExistence type="predicted"/>
<dbReference type="HOGENOM" id="CLU_473160_0_0_6"/>
<organism evidence="2 3">
    <name type="scientific">Rahnella aquatilis (strain ATCC 33071 / DSM 4594 / JCM 1683 / NBRC 105701 / NCIMB 13365 / CIP 78.65)</name>
    <dbReference type="NCBI Taxonomy" id="745277"/>
    <lineage>
        <taxon>Bacteria</taxon>
        <taxon>Pseudomonadati</taxon>
        <taxon>Pseudomonadota</taxon>
        <taxon>Gammaproteobacteria</taxon>
        <taxon>Enterobacterales</taxon>
        <taxon>Yersiniaceae</taxon>
        <taxon>Rahnella</taxon>
    </lineage>
</organism>
<dbReference type="SUPFAM" id="SSF53756">
    <property type="entry name" value="UDP-Glycosyltransferase/glycogen phosphorylase"/>
    <property type="match status" value="1"/>
</dbReference>
<dbReference type="Gene3D" id="3.40.50.2000">
    <property type="entry name" value="Glycogen Phosphorylase B"/>
    <property type="match status" value="1"/>
</dbReference>
<dbReference type="CDD" id="cd03809">
    <property type="entry name" value="GT4_MtfB-like"/>
    <property type="match status" value="1"/>
</dbReference>
<dbReference type="PANTHER" id="PTHR46401:SF9">
    <property type="entry name" value="MANNOSYLTRANSFERASE A"/>
    <property type="match status" value="1"/>
</dbReference>
<keyword evidence="2" id="KW-0808">Transferase</keyword>
<reference evidence="2 3" key="1">
    <citation type="journal article" date="2012" name="J. Bacteriol.">
        <title>Complete Genome Sequence of Rahnella aquatilis CIP 78.65.</title>
        <authorList>
            <person name="Martinez R.J."/>
            <person name="Bruce D."/>
            <person name="Detter C."/>
            <person name="Goodwin L.A."/>
            <person name="Han J."/>
            <person name="Han C.S."/>
            <person name="Held B."/>
            <person name="Land M.L."/>
            <person name="Mikhailova N."/>
            <person name="Nolan M."/>
            <person name="Pennacchio L."/>
            <person name="Pitluck S."/>
            <person name="Tapia R."/>
            <person name="Woyke T."/>
            <person name="Sobecky P.A."/>
        </authorList>
    </citation>
    <scope>NUCLEOTIDE SEQUENCE [LARGE SCALE GENOMIC DNA]</scope>
    <source>
        <strain evidence="3">ATCC 33071 / DSM 4594 / JCM 1683 / NBRC 105701 / NCIMB 13365 / CIP 78.65</strain>
    </source>
</reference>
<evidence type="ECO:0000259" key="1">
    <source>
        <dbReference type="Pfam" id="PF00534"/>
    </source>
</evidence>
<gene>
    <name evidence="2" type="ordered locus">Rahaq2_0613</name>
</gene>
<dbReference type="Pfam" id="PF00534">
    <property type="entry name" value="Glycos_transf_1"/>
    <property type="match status" value="1"/>
</dbReference>
<dbReference type="InterPro" id="IPR001296">
    <property type="entry name" value="Glyco_trans_1"/>
</dbReference>
<dbReference type="Proteomes" id="UP000009010">
    <property type="component" value="Chromosome"/>
</dbReference>
<reference evidence="3" key="2">
    <citation type="submission" date="2012-01" db="EMBL/GenBank/DDBJ databases">
        <title>Complete sequence of chromosome of Rahnella aquatilis CIP 78.65.</title>
        <authorList>
            <person name="Lucas S."/>
            <person name="Han J."/>
            <person name="Lapidus A."/>
            <person name="Cheng J.-F."/>
            <person name="Goodwin L."/>
            <person name="Pitluck S."/>
            <person name="Peters L."/>
            <person name="Ovchinnikova G."/>
            <person name="Held B."/>
            <person name="Detter J.C."/>
            <person name="Han C."/>
            <person name="Tapia R."/>
            <person name="Land M."/>
            <person name="Hauser L."/>
            <person name="Kyrpides N."/>
            <person name="Ivanova N."/>
            <person name="Pagani I."/>
            <person name="Sobecky P."/>
            <person name="Martinez R."/>
            <person name="Woyke T."/>
        </authorList>
    </citation>
    <scope>NUCLEOTIDE SEQUENCE [LARGE SCALE GENOMIC DNA]</scope>
    <source>
        <strain evidence="3">ATCC 33071 / DSM 4594 / JCM 1683 / NBRC 105701 / NCIMB 13365 / CIP 78.65</strain>
    </source>
</reference>
<dbReference type="GO" id="GO:0016757">
    <property type="term" value="F:glycosyltransferase activity"/>
    <property type="evidence" value="ECO:0007669"/>
    <property type="project" value="InterPro"/>
</dbReference>
<dbReference type="KEGG" id="raq:Rahaq2_0613"/>
<keyword evidence="3" id="KW-1185">Reference proteome</keyword>
<feature type="domain" description="Glycosyl transferase family 1" evidence="1">
    <location>
        <begin position="197"/>
        <end position="312"/>
    </location>
</feature>
<evidence type="ECO:0000313" key="2">
    <source>
        <dbReference type="EMBL" id="AEX50540.1"/>
    </source>
</evidence>
<dbReference type="EMBL" id="CP003244">
    <property type="protein sequence ID" value="AEX50540.1"/>
    <property type="molecule type" value="Genomic_DNA"/>
</dbReference>
<dbReference type="OrthoDB" id="9801609at2"/>
<dbReference type="AlphaFoldDB" id="H2IUE6"/>
<dbReference type="eggNOG" id="COG0438">
    <property type="taxonomic scope" value="Bacteria"/>
</dbReference>